<evidence type="ECO:0000313" key="3">
    <source>
        <dbReference type="EMBL" id="BDZ77035.1"/>
    </source>
</evidence>
<keyword evidence="4" id="KW-1185">Reference proteome</keyword>
<dbReference type="Proteomes" id="UP001305815">
    <property type="component" value="Chromosome"/>
</dbReference>
<gene>
    <name evidence="3" type="ORF">Lac1_12180</name>
</gene>
<feature type="compositionally biased region" description="Acidic residues" evidence="1">
    <location>
        <begin position="62"/>
        <end position="73"/>
    </location>
</feature>
<feature type="signal peptide" evidence="2">
    <location>
        <begin position="1"/>
        <end position="23"/>
    </location>
</feature>
<reference evidence="4" key="1">
    <citation type="journal article" date="2023" name="Int. J. Syst. Evol. Microbiol.">
        <title>Claveliimonas bilis gen. nov., sp. nov., deoxycholic acid-producing bacteria isolated from human faeces, and reclassification of Sellimonas monacensis Zenner et al. 2021 as Claveliimonas monacensis comb. nov.</title>
        <authorList>
            <person name="Hisatomi A."/>
            <person name="Kastawa N.W.E.P.G."/>
            <person name="Song I."/>
            <person name="Ohkuma M."/>
            <person name="Fukiya S."/>
            <person name="Sakamoto M."/>
        </authorList>
    </citation>
    <scope>NUCLEOTIDE SEQUENCE [LARGE SCALE GENOMIC DNA]</scope>
    <source>
        <strain evidence="4">12BBH14</strain>
    </source>
</reference>
<dbReference type="EMBL" id="AP027742">
    <property type="protein sequence ID" value="BDZ77035.1"/>
    <property type="molecule type" value="Genomic_DNA"/>
</dbReference>
<name>A0ABN6Z1U0_9FIRM</name>
<feature type="region of interest" description="Disordered" evidence="1">
    <location>
        <begin position="29"/>
        <end position="73"/>
    </location>
</feature>
<sequence>MKKIASIICLILLINSFAFDVQADEDQNMGQEQKTVAEENETETEIGEDESQIKEENSGLENVEEESEVVEENAGIEEGALQQEAQDFSDNYVIWGTGRGITNETIQSKGNQYVAEQLKISNITLTIQQKEMIDLYCRNNGISGCNSGDLSAYAIPNAVFVKYENAWVFISEDKIYSVKSPILNAYIAANGANSLGAPVGEQYINNNCIYQAFENGNLTYTLEKTSDTLCVRRGNTYYFKYSIGSGEADRIITYGKKTDKTIVGDWDGDRTDTLCVRRENRYYIKNSLEPGEADIIVDYGKKTDQVYVGDWDGDGTDTLCVRRGNRYYIKNSLEPGEADIIVDYGKKTDQVYVGDWDGDGTDTLCVCRGNRYYIKNSLEPGEADIIVDYGKKTDQVYVGDWDGDEIDTLCVRRGNRYYIKNSLEPGEADEIIDYGKATDSVFAGMWIREEVINEPDIEELQFNSSLGVQFNSLTSGFAGNAVNGVSFRKNAITTFIDKNGNENQICAYYDYYGTIVLAKRVNNGSWTYEWTGLKGDITDAHNTVSVAVDGNGYIHLAWGQHAGGLNYARSEEPLSLKVSVKDMIGSLEDSVTYPEFYNLPDGDLFFLYRNGNAGNGNLVLNKYYAEQGVWERTQDNLISGEGERSPYWQATVDHSGKLHISWVWRETPDVSTNYNISYMVSTDSSGTEFTNSKGEIINLPVIEDTAEVICEIPPNSSLINQTSMTVDTNDMPYIVSYWRVNGAVQYNVIRFTGEQWIIYNTDIRNTDFVLSGTATQKLPCARPQILVKGAGEDASIFLLFRDDERNSYASVAKLSLNGTEIVTEKMIDISNSSLGEWEPNYDVNLWNQKGEIVLLVQKEFYTRDGLEERYRVENMYAVNISNICN</sequence>
<evidence type="ECO:0000256" key="2">
    <source>
        <dbReference type="SAM" id="SignalP"/>
    </source>
</evidence>
<keyword evidence="2" id="KW-0732">Signal</keyword>
<feature type="chain" id="PRO_5047397078" evidence="2">
    <location>
        <begin position="24"/>
        <end position="885"/>
    </location>
</feature>
<organism evidence="3 4">
    <name type="scientific">Claveliimonas bilis</name>
    <dbReference type="NCBI Taxonomy" id="3028070"/>
    <lineage>
        <taxon>Bacteria</taxon>
        <taxon>Bacillati</taxon>
        <taxon>Bacillota</taxon>
        <taxon>Clostridia</taxon>
        <taxon>Lachnospirales</taxon>
        <taxon>Lachnospiraceae</taxon>
        <taxon>Claveliimonas</taxon>
    </lineage>
</organism>
<evidence type="ECO:0000313" key="4">
    <source>
        <dbReference type="Proteomes" id="UP001305815"/>
    </source>
</evidence>
<accession>A0ABN6Z1U0</accession>
<dbReference type="RefSeq" id="WP_316266679.1">
    <property type="nucleotide sequence ID" value="NZ_AP027742.1"/>
</dbReference>
<proteinExistence type="predicted"/>
<dbReference type="Pfam" id="PF15892">
    <property type="entry name" value="BNR_4"/>
    <property type="match status" value="1"/>
</dbReference>
<feature type="compositionally biased region" description="Acidic residues" evidence="1">
    <location>
        <begin position="38"/>
        <end position="50"/>
    </location>
</feature>
<protein>
    <submittedName>
        <fullName evidence="3">Uncharacterized protein</fullName>
    </submittedName>
</protein>
<evidence type="ECO:0000256" key="1">
    <source>
        <dbReference type="SAM" id="MobiDB-lite"/>
    </source>
</evidence>